<dbReference type="AlphaFoldDB" id="A0A4Y9S4G9"/>
<feature type="transmembrane region" description="Helical" evidence="1">
    <location>
        <begin position="21"/>
        <end position="41"/>
    </location>
</feature>
<dbReference type="GO" id="GO:0004016">
    <property type="term" value="F:adenylate cyclase activity"/>
    <property type="evidence" value="ECO:0007669"/>
    <property type="project" value="UniProtKB-ARBA"/>
</dbReference>
<dbReference type="CDD" id="cd07302">
    <property type="entry name" value="CHD"/>
    <property type="match status" value="1"/>
</dbReference>
<keyword evidence="1" id="KW-1133">Transmembrane helix</keyword>
<dbReference type="Pfam" id="PF05226">
    <property type="entry name" value="CHASE2"/>
    <property type="match status" value="1"/>
</dbReference>
<dbReference type="GO" id="GO:0006171">
    <property type="term" value="P:cAMP biosynthetic process"/>
    <property type="evidence" value="ECO:0007669"/>
    <property type="project" value="TreeGrafter"/>
</dbReference>
<feature type="domain" description="Guanylate cyclase" evidence="2">
    <location>
        <begin position="507"/>
        <end position="640"/>
    </location>
</feature>
<dbReference type="InterPro" id="IPR029787">
    <property type="entry name" value="Nucleotide_cyclase"/>
</dbReference>
<keyword evidence="4" id="KW-1185">Reference proteome</keyword>
<organism evidence="3 4">
    <name type="scientific">Zemynaea arenosa</name>
    <dbReference type="NCBI Taxonomy" id="2561931"/>
    <lineage>
        <taxon>Bacteria</taxon>
        <taxon>Pseudomonadati</taxon>
        <taxon>Pseudomonadota</taxon>
        <taxon>Betaproteobacteria</taxon>
        <taxon>Burkholderiales</taxon>
        <taxon>Oxalobacteraceae</taxon>
        <taxon>Telluria group</taxon>
        <taxon>Zemynaea</taxon>
    </lineage>
</organism>
<dbReference type="SMART" id="SM00044">
    <property type="entry name" value="CYCc"/>
    <property type="match status" value="1"/>
</dbReference>
<keyword evidence="1" id="KW-0472">Membrane</keyword>
<keyword evidence="1" id="KW-0812">Transmembrane</keyword>
<dbReference type="PROSITE" id="PS50125">
    <property type="entry name" value="GUANYLATE_CYCLASE_2"/>
    <property type="match status" value="1"/>
</dbReference>
<dbReference type="SUPFAM" id="SSF55073">
    <property type="entry name" value="Nucleotide cyclase"/>
    <property type="match status" value="1"/>
</dbReference>
<dbReference type="SMART" id="SM01080">
    <property type="entry name" value="CHASE2"/>
    <property type="match status" value="1"/>
</dbReference>
<protein>
    <submittedName>
        <fullName evidence="3">Adenylate/guanylate cyclase domain-containing protein</fullName>
    </submittedName>
</protein>
<dbReference type="InterPro" id="IPR001054">
    <property type="entry name" value="A/G_cyclase"/>
</dbReference>
<gene>
    <name evidence="3" type="ORF">E4L96_17010</name>
</gene>
<evidence type="ECO:0000256" key="1">
    <source>
        <dbReference type="SAM" id="Phobius"/>
    </source>
</evidence>
<dbReference type="Gene3D" id="3.30.70.1230">
    <property type="entry name" value="Nucleotide cyclase"/>
    <property type="match status" value="1"/>
</dbReference>
<dbReference type="OrthoDB" id="9802500at2"/>
<dbReference type="EMBL" id="SPVF01000219">
    <property type="protein sequence ID" value="TFW16087.1"/>
    <property type="molecule type" value="Genomic_DNA"/>
</dbReference>
<comment type="caution">
    <text evidence="3">The sequence shown here is derived from an EMBL/GenBank/DDBJ whole genome shotgun (WGS) entry which is preliminary data.</text>
</comment>
<reference evidence="3 4" key="1">
    <citation type="submission" date="2019-03" db="EMBL/GenBank/DDBJ databases">
        <title>Draft Genome Sequence of Massilia arenosa sp. nov., a Novel Massilia Species Isolated from a Sandy-loam Maize Soil.</title>
        <authorList>
            <person name="Raths R."/>
            <person name="Peta V."/>
            <person name="Bucking H."/>
        </authorList>
    </citation>
    <scope>NUCLEOTIDE SEQUENCE [LARGE SCALE GENOMIC DNA]</scope>
    <source>
        <strain evidence="3 4">MC02</strain>
    </source>
</reference>
<dbReference type="InterPro" id="IPR050697">
    <property type="entry name" value="Adenylyl/Guanylyl_Cyclase_3/4"/>
</dbReference>
<dbReference type="GO" id="GO:0035556">
    <property type="term" value="P:intracellular signal transduction"/>
    <property type="evidence" value="ECO:0007669"/>
    <property type="project" value="InterPro"/>
</dbReference>
<dbReference type="Proteomes" id="UP000298438">
    <property type="component" value="Unassembled WGS sequence"/>
</dbReference>
<feature type="transmembrane region" description="Helical" evidence="1">
    <location>
        <begin position="396"/>
        <end position="429"/>
    </location>
</feature>
<feature type="transmembrane region" description="Helical" evidence="1">
    <location>
        <begin position="441"/>
        <end position="465"/>
    </location>
</feature>
<accession>A0A4Y9S4G9</accession>
<evidence type="ECO:0000313" key="3">
    <source>
        <dbReference type="EMBL" id="TFW16087.1"/>
    </source>
</evidence>
<sequence length="763" mass="82572">MGARLRLPFARARRSLGKHGIRWALGLALTMLAAAHVLSYLHSETLDRFDQFLSGLQLRLDPVEKDPRIVIVDIDGKALSEVGRFPWSRNVHAKLIDQLFDRYHVSVVGYDIDFPEPDTSSGYGVLEKLAKTELADLPEVGERVSALRGALDFDGQFASALQGRPVVLGFTPSIDQHKGVLPKPLFTEQDLNGRELDAFHAPGFEANIAKLQRTAAGAGSFAVSTDDDGLVRTVFLIQKVGEGYYPSLALATIAQHLKIRAIKPVFTETVDTLSDSQRAAGGVDAIQLLQSMAKRYKVPVGEGMTTVIQYRGRGGPQGGAFNYVSAADVLAGRVPAATLKDTIVLIGTTAPGLVDLRATPVNPQYPGVEIHANIIKSILEGRFKHRGQNATTIETAVVLAVGIALTLALGVVGPLASVGIGVCAMAGLAMLGQYAYTRHDLVYNGATPLLLVLALFVVNAVLGYLTTHRKNQGLVNRFGEYVAPELVAEMAEDPDAYNMDGESRELTVMFVDVRGFTTISEGLSPKDLREYINLYLTAMSEDIRSAHRGTLDKYIGDAVMAFWGAPVHQPDHASRAVATALLMQASATKLNEDFLKRGWPELKIGIGLNTGMMHVGDMGSAIRKAYTVMGDAVNLGSRLEGITKVYGVGVCVGAATRAAAPEFIYRELDLVRVKGKNEPVAIYEPLGKAGEVDGATLAAVNRWHEALAHVRAQRWDDAHAILTELQAVDPGFGLYQLYLDRIEWFRAHTPGEGWDGVTTFETK</sequence>
<dbReference type="PANTHER" id="PTHR43081">
    <property type="entry name" value="ADENYLATE CYCLASE, TERMINAL-DIFFERENTIATION SPECIFIC-RELATED"/>
    <property type="match status" value="1"/>
</dbReference>
<dbReference type="PANTHER" id="PTHR43081:SF1">
    <property type="entry name" value="ADENYLATE CYCLASE, TERMINAL-DIFFERENTIATION SPECIFIC"/>
    <property type="match status" value="1"/>
</dbReference>
<evidence type="ECO:0000259" key="2">
    <source>
        <dbReference type="PROSITE" id="PS50125"/>
    </source>
</evidence>
<proteinExistence type="predicted"/>
<dbReference type="Pfam" id="PF00211">
    <property type="entry name" value="Guanylate_cyc"/>
    <property type="match status" value="1"/>
</dbReference>
<evidence type="ECO:0000313" key="4">
    <source>
        <dbReference type="Proteomes" id="UP000298438"/>
    </source>
</evidence>
<dbReference type="InterPro" id="IPR007890">
    <property type="entry name" value="CHASE2"/>
</dbReference>
<name>A0A4Y9S4G9_9BURK</name>